<evidence type="ECO:0000313" key="1">
    <source>
        <dbReference type="EMBL" id="MBP1874229.1"/>
    </source>
</evidence>
<keyword evidence="2" id="KW-1185">Reference proteome</keyword>
<proteinExistence type="predicted"/>
<gene>
    <name evidence="1" type="ORF">J2Z19_003953</name>
</gene>
<accession>A0ACC5T0Q9</accession>
<protein>
    <submittedName>
        <fullName evidence="1">Uncharacterized protein</fullName>
    </submittedName>
</protein>
<name>A0ACC5T0Q9_ENSAD</name>
<comment type="caution">
    <text evidence="1">The sequence shown here is derived from an EMBL/GenBank/DDBJ whole genome shotgun (WGS) entry which is preliminary data.</text>
</comment>
<dbReference type="Proteomes" id="UP000823773">
    <property type="component" value="Unassembled WGS sequence"/>
</dbReference>
<reference evidence="1" key="1">
    <citation type="submission" date="2021-03" db="EMBL/GenBank/DDBJ databases">
        <title>Genomic Encyclopedia of Type Strains, Phase IV (KMG-IV): sequencing the most valuable type-strain genomes for metagenomic binning, comparative biology and taxonomic classification.</title>
        <authorList>
            <person name="Goeker M."/>
        </authorList>
    </citation>
    <scope>NUCLEOTIDE SEQUENCE</scope>
    <source>
        <strain evidence="1">DSM 18131</strain>
    </source>
</reference>
<dbReference type="EMBL" id="JAGGJR010000006">
    <property type="protein sequence ID" value="MBP1874229.1"/>
    <property type="molecule type" value="Genomic_DNA"/>
</dbReference>
<evidence type="ECO:0000313" key="2">
    <source>
        <dbReference type="Proteomes" id="UP000823773"/>
    </source>
</evidence>
<sequence length="146" mass="15912">MFGMSVFQSVLERLKTEESEEETAATALAATPRAPSCATPFVAGANENGSAAHSAVERAYFDASFIEPPPTEPMPAFLNRTSLEEVAEELDLDERETLGTLAAKRRIFAAANHPDRLPQDYRANATVRMKLANMLIDEASRQLQAA</sequence>
<organism evidence="1 2">
    <name type="scientific">Ensifer adhaerens</name>
    <name type="common">Sinorhizobium morelense</name>
    <dbReference type="NCBI Taxonomy" id="106592"/>
    <lineage>
        <taxon>Bacteria</taxon>
        <taxon>Pseudomonadati</taxon>
        <taxon>Pseudomonadota</taxon>
        <taxon>Alphaproteobacteria</taxon>
        <taxon>Hyphomicrobiales</taxon>
        <taxon>Rhizobiaceae</taxon>
        <taxon>Sinorhizobium/Ensifer group</taxon>
        <taxon>Ensifer</taxon>
    </lineage>
</organism>